<dbReference type="GO" id="GO:0005829">
    <property type="term" value="C:cytosol"/>
    <property type="evidence" value="ECO:0007669"/>
    <property type="project" value="TreeGrafter"/>
</dbReference>
<keyword evidence="1" id="KW-0235">DNA replication</keyword>
<gene>
    <name evidence="4" type="ORF">ABIH81_02165</name>
</gene>
<dbReference type="GO" id="GO:0003677">
    <property type="term" value="F:DNA binding"/>
    <property type="evidence" value="ECO:0007669"/>
    <property type="project" value="UniProtKB-KW"/>
</dbReference>
<dbReference type="SUPFAM" id="SSF52540">
    <property type="entry name" value="P-loop containing nucleoside triphosphate hydrolases"/>
    <property type="match status" value="1"/>
</dbReference>
<dbReference type="Gene3D" id="1.10.860.10">
    <property type="entry name" value="DNAb Helicase, Chain A"/>
    <property type="match status" value="1"/>
</dbReference>
<sequence>MTAAVQDVTRQAEQIVIGTAMTTPAHADEMLGLVAVDQLGTPAHRAIWRAVAGLRQRGEPTDPAAVAAALLAAEELHKAGGAAYLHTCMEAVPVTAQGPHYAGLVTEAAHQRGTQLAAEVTRRAGETADPIARRALLDQARAALDALEARSPGQQPSHLDRLRAALLDSAGLDTIPDPEPLIGEDVLFRDSLVWVVGKPGHGKSFVVLDMAAAVGTGEPWQTYPVQQGPVVFLVAEGARGTKKRVRAWETAMGRRMENVYFLPLPVQSTNRAEWDALVELCREIGAVMVVIDTQARVTVGVEENSNTEMGHFVDQAEKLRAASAACVVIVHHIGRNGETRSRCSRSAGVPGCP</sequence>
<protein>
    <submittedName>
        <fullName evidence="4">AAA family ATPase</fullName>
    </submittedName>
</protein>
<evidence type="ECO:0000259" key="3">
    <source>
        <dbReference type="Pfam" id="PF00772"/>
    </source>
</evidence>
<evidence type="ECO:0000256" key="1">
    <source>
        <dbReference type="ARBA" id="ARBA00022705"/>
    </source>
</evidence>
<dbReference type="PANTHER" id="PTHR30153:SF2">
    <property type="entry name" value="REPLICATIVE DNA HELICASE"/>
    <property type="match status" value="1"/>
</dbReference>
<dbReference type="PANTHER" id="PTHR30153">
    <property type="entry name" value="REPLICATIVE DNA HELICASE DNAB"/>
    <property type="match status" value="1"/>
</dbReference>
<dbReference type="Pfam" id="PF00772">
    <property type="entry name" value="DnaB"/>
    <property type="match status" value="1"/>
</dbReference>
<dbReference type="InterPro" id="IPR027417">
    <property type="entry name" value="P-loop_NTPase"/>
</dbReference>
<feature type="domain" description="DNA helicase DnaB-like N-terminal" evidence="3">
    <location>
        <begin position="10"/>
        <end position="107"/>
    </location>
</feature>
<dbReference type="GO" id="GO:0005524">
    <property type="term" value="F:ATP binding"/>
    <property type="evidence" value="ECO:0007669"/>
    <property type="project" value="InterPro"/>
</dbReference>
<dbReference type="InterPro" id="IPR016136">
    <property type="entry name" value="DNA_helicase_N/primase_C"/>
</dbReference>
<dbReference type="InterPro" id="IPR007693">
    <property type="entry name" value="DNA_helicase_DnaB-like_N"/>
</dbReference>
<proteinExistence type="predicted"/>
<evidence type="ECO:0000313" key="4">
    <source>
        <dbReference type="EMBL" id="XBT82333.1"/>
    </source>
</evidence>
<dbReference type="SUPFAM" id="SSF48024">
    <property type="entry name" value="N-terminal domain of DnaB helicase"/>
    <property type="match status" value="1"/>
</dbReference>
<dbReference type="GO" id="GO:0006260">
    <property type="term" value="P:DNA replication"/>
    <property type="evidence" value="ECO:0007669"/>
    <property type="project" value="UniProtKB-KW"/>
</dbReference>
<dbReference type="Pfam" id="PF13481">
    <property type="entry name" value="AAA_25"/>
    <property type="match status" value="1"/>
</dbReference>
<evidence type="ECO:0000256" key="2">
    <source>
        <dbReference type="ARBA" id="ARBA00023125"/>
    </source>
</evidence>
<keyword evidence="2" id="KW-0238">DNA-binding</keyword>
<name>A0AAU7R1H0_9ACTN</name>
<dbReference type="RefSeq" id="WP_349878774.1">
    <property type="nucleotide sequence ID" value="NZ_CP157974.1"/>
</dbReference>
<accession>A0AAU7R1H0</accession>
<dbReference type="Gene3D" id="3.40.50.300">
    <property type="entry name" value="P-loop containing nucleotide triphosphate hydrolases"/>
    <property type="match status" value="1"/>
</dbReference>
<dbReference type="InterPro" id="IPR036185">
    <property type="entry name" value="DNA_heli_DnaB-like_N_sf"/>
</dbReference>
<dbReference type="AlphaFoldDB" id="A0AAU7R1H0"/>
<organism evidence="4">
    <name type="scientific">Micromonospora sp. HUAS YX12</name>
    <dbReference type="NCBI Taxonomy" id="3156396"/>
    <lineage>
        <taxon>Bacteria</taxon>
        <taxon>Bacillati</taxon>
        <taxon>Actinomycetota</taxon>
        <taxon>Actinomycetes</taxon>
        <taxon>Micromonosporales</taxon>
        <taxon>Micromonosporaceae</taxon>
        <taxon>Micromonospora</taxon>
    </lineage>
</organism>
<dbReference type="GO" id="GO:0003678">
    <property type="term" value="F:DNA helicase activity"/>
    <property type="evidence" value="ECO:0007669"/>
    <property type="project" value="InterPro"/>
</dbReference>
<reference evidence="4" key="1">
    <citation type="submission" date="2024-06" db="EMBL/GenBank/DDBJ databases">
        <title>Micromonospora sp. strain HUAS YX12 genome sequences.</title>
        <authorList>
            <person name="Mo P."/>
        </authorList>
    </citation>
    <scope>NUCLEOTIDE SEQUENCE</scope>
    <source>
        <strain evidence="4">HUAS YX12</strain>
    </source>
</reference>
<dbReference type="EMBL" id="CP157974">
    <property type="protein sequence ID" value="XBT82333.1"/>
    <property type="molecule type" value="Genomic_DNA"/>
</dbReference>